<keyword evidence="8 10" id="KW-0472">Membrane</keyword>
<dbReference type="GO" id="GO:0006825">
    <property type="term" value="P:copper ion transport"/>
    <property type="evidence" value="ECO:0007669"/>
    <property type="project" value="InterPro"/>
</dbReference>
<evidence type="ECO:0000259" key="12">
    <source>
        <dbReference type="Pfam" id="PF05425"/>
    </source>
</evidence>
<dbReference type="Proteomes" id="UP000305887">
    <property type="component" value="Unassembled WGS sequence"/>
</dbReference>
<evidence type="ECO:0000256" key="1">
    <source>
        <dbReference type="ARBA" id="ARBA00004651"/>
    </source>
</evidence>
<feature type="region of interest" description="Disordered" evidence="9">
    <location>
        <begin position="469"/>
        <end position="490"/>
    </location>
</feature>
<keyword evidence="2" id="KW-1003">Cell membrane</keyword>
<dbReference type="InterPro" id="IPR032694">
    <property type="entry name" value="CopC/D"/>
</dbReference>
<name>A0A5C4MI22_9RHOB</name>
<dbReference type="PANTHER" id="PTHR34820">
    <property type="entry name" value="INNER MEMBRANE PROTEIN YEBZ"/>
    <property type="match status" value="1"/>
</dbReference>
<feature type="transmembrane region" description="Helical" evidence="10">
    <location>
        <begin position="329"/>
        <end position="347"/>
    </location>
</feature>
<feature type="transmembrane region" description="Helical" evidence="10">
    <location>
        <begin position="186"/>
        <end position="208"/>
    </location>
</feature>
<dbReference type="GO" id="GO:0046688">
    <property type="term" value="P:response to copper ion"/>
    <property type="evidence" value="ECO:0007669"/>
    <property type="project" value="InterPro"/>
</dbReference>
<dbReference type="GO" id="GO:0005507">
    <property type="term" value="F:copper ion binding"/>
    <property type="evidence" value="ECO:0007669"/>
    <property type="project" value="InterPro"/>
</dbReference>
<feature type="transmembrane region" description="Helical" evidence="10">
    <location>
        <begin position="298"/>
        <end position="317"/>
    </location>
</feature>
<feature type="transmembrane region" description="Helical" evidence="10">
    <location>
        <begin position="58"/>
        <end position="78"/>
    </location>
</feature>
<evidence type="ECO:0000256" key="2">
    <source>
        <dbReference type="ARBA" id="ARBA00022475"/>
    </source>
</evidence>
<dbReference type="InterPro" id="IPR014755">
    <property type="entry name" value="Cu-Rt/internalin_Ig-like"/>
</dbReference>
<keyword evidence="14" id="KW-1185">Reference proteome</keyword>
<feature type="domain" description="CopC" evidence="11">
    <location>
        <begin position="75"/>
        <end position="167"/>
    </location>
</feature>
<evidence type="ECO:0000256" key="9">
    <source>
        <dbReference type="SAM" id="MobiDB-lite"/>
    </source>
</evidence>
<evidence type="ECO:0000256" key="3">
    <source>
        <dbReference type="ARBA" id="ARBA00022692"/>
    </source>
</evidence>
<evidence type="ECO:0000313" key="13">
    <source>
        <dbReference type="EMBL" id="TNC43204.1"/>
    </source>
</evidence>
<protein>
    <recommendedName>
        <fullName evidence="15">Copper resistance protein CopC</fullName>
    </recommendedName>
</protein>
<dbReference type="EMBL" id="VDFU01000069">
    <property type="protein sequence ID" value="TNC43204.1"/>
    <property type="molecule type" value="Genomic_DNA"/>
</dbReference>
<sequence length="594" mass="62041">MRRGGHPLDRDPRRWPGSPRSGGTRPGPHGHRALYPLMNSVRLCRAGAEGAQAALRPLLLALVLLHGLAGVANAHAVMTYTEPTDSTVLPDLPDEVVIHFNEPVALTRAQVLGPEGEDVLPPERAEAREDELHLDLPEELDQGTYTVSYHVVSLDGHPIAGSLVFSVGAASQSSGAVEDGTAGWRWAFVAARVALYLALLGAVGAVAYGHLVRSGTRTQHEMRRVTATAAILGVGAAVVALGLQGCLLMGGPPGILIRPATWVTGLSSTFGCAALCAMAGLGLVWVGSQLASRTGDGLVMLGALVALASFGLSGHVVTAGPRGWTTPLLLIHAALAAFWVGSLLPLLRALDAPAGEAASAVQRFSALAVVAVPVLILVGLALTWIQVRQPEGLVTTPYGLVLLIKVGLVGALLGLATLNRLILTPGLTRGEAGAARRLGRSIQAEVGVAVLILAATAALGATSPPRALMAQAEASDAHAHKEHRHTHEEQRLSLAAQNFRAELTLVSGQAGPKGASLSITDHAGQPLDVPEITLRLSNPEKGIAPLERLAERLEPGQWRIAELPLSLTGTWSIELDVLISDFERQTALTELTIR</sequence>
<dbReference type="Pfam" id="PF05425">
    <property type="entry name" value="CopD"/>
    <property type="match status" value="1"/>
</dbReference>
<dbReference type="InterPro" id="IPR007348">
    <property type="entry name" value="CopC_dom"/>
</dbReference>
<feature type="transmembrane region" description="Helical" evidence="10">
    <location>
        <begin position="262"/>
        <end position="286"/>
    </location>
</feature>
<feature type="transmembrane region" description="Helical" evidence="10">
    <location>
        <begin position="367"/>
        <end position="387"/>
    </location>
</feature>
<gene>
    <name evidence="13" type="ORF">FHG66_21065</name>
</gene>
<feature type="compositionally biased region" description="Basic and acidic residues" evidence="9">
    <location>
        <begin position="475"/>
        <end position="490"/>
    </location>
</feature>
<evidence type="ECO:0000256" key="6">
    <source>
        <dbReference type="ARBA" id="ARBA00022989"/>
    </source>
</evidence>
<evidence type="ECO:0000256" key="8">
    <source>
        <dbReference type="ARBA" id="ARBA00023136"/>
    </source>
</evidence>
<dbReference type="InterPro" id="IPR008457">
    <property type="entry name" value="Cu-R_CopD_dom"/>
</dbReference>
<feature type="transmembrane region" description="Helical" evidence="10">
    <location>
        <begin position="444"/>
        <end position="461"/>
    </location>
</feature>
<keyword evidence="3 10" id="KW-0812">Transmembrane</keyword>
<feature type="domain" description="Copper resistance protein D" evidence="12">
    <location>
        <begin position="360"/>
        <end position="459"/>
    </location>
</feature>
<dbReference type="Pfam" id="PF04234">
    <property type="entry name" value="CopC"/>
    <property type="match status" value="1"/>
</dbReference>
<feature type="transmembrane region" description="Helical" evidence="10">
    <location>
        <begin position="399"/>
        <end position="423"/>
    </location>
</feature>
<evidence type="ECO:0000256" key="4">
    <source>
        <dbReference type="ARBA" id="ARBA00022723"/>
    </source>
</evidence>
<organism evidence="13 14">
    <name type="scientific">Rubellimicrobium rubrum</name>
    <dbReference type="NCBI Taxonomy" id="2585369"/>
    <lineage>
        <taxon>Bacteria</taxon>
        <taxon>Pseudomonadati</taxon>
        <taxon>Pseudomonadota</taxon>
        <taxon>Alphaproteobacteria</taxon>
        <taxon>Rhodobacterales</taxon>
        <taxon>Roseobacteraceae</taxon>
        <taxon>Rubellimicrobium</taxon>
    </lineage>
</organism>
<feature type="compositionally biased region" description="Low complexity" evidence="9">
    <location>
        <begin position="15"/>
        <end position="27"/>
    </location>
</feature>
<evidence type="ECO:0000256" key="10">
    <source>
        <dbReference type="SAM" id="Phobius"/>
    </source>
</evidence>
<feature type="region of interest" description="Disordered" evidence="9">
    <location>
        <begin position="1"/>
        <end position="32"/>
    </location>
</feature>
<keyword evidence="7" id="KW-0186">Copper</keyword>
<dbReference type="Pfam" id="PF05751">
    <property type="entry name" value="FixH"/>
    <property type="match status" value="1"/>
</dbReference>
<accession>A0A5C4MI22</accession>
<comment type="caution">
    <text evidence="13">The sequence shown here is derived from an EMBL/GenBank/DDBJ whole genome shotgun (WGS) entry which is preliminary data.</text>
</comment>
<dbReference type="InterPro" id="IPR008620">
    <property type="entry name" value="FixH"/>
</dbReference>
<feature type="transmembrane region" description="Helical" evidence="10">
    <location>
        <begin position="229"/>
        <end position="250"/>
    </location>
</feature>
<keyword evidence="4" id="KW-0479">Metal-binding</keyword>
<dbReference type="OrthoDB" id="8374223at2"/>
<reference evidence="13 14" key="1">
    <citation type="submission" date="2019-06" db="EMBL/GenBank/DDBJ databases">
        <title>YIM 131921 draft genome.</title>
        <authorList>
            <person name="Jiang L."/>
        </authorList>
    </citation>
    <scope>NUCLEOTIDE SEQUENCE [LARGE SCALE GENOMIC DNA]</scope>
    <source>
        <strain evidence="13 14">YIM 131921</strain>
    </source>
</reference>
<keyword evidence="6 10" id="KW-1133">Transmembrane helix</keyword>
<dbReference type="SUPFAM" id="SSF81296">
    <property type="entry name" value="E set domains"/>
    <property type="match status" value="1"/>
</dbReference>
<evidence type="ECO:0000256" key="7">
    <source>
        <dbReference type="ARBA" id="ARBA00023008"/>
    </source>
</evidence>
<dbReference type="GO" id="GO:0042597">
    <property type="term" value="C:periplasmic space"/>
    <property type="evidence" value="ECO:0007669"/>
    <property type="project" value="InterPro"/>
</dbReference>
<evidence type="ECO:0000259" key="11">
    <source>
        <dbReference type="Pfam" id="PF04234"/>
    </source>
</evidence>
<keyword evidence="5" id="KW-0732">Signal</keyword>
<dbReference type="AlphaFoldDB" id="A0A5C4MI22"/>
<evidence type="ECO:0008006" key="15">
    <source>
        <dbReference type="Google" id="ProtNLM"/>
    </source>
</evidence>
<evidence type="ECO:0000313" key="14">
    <source>
        <dbReference type="Proteomes" id="UP000305887"/>
    </source>
</evidence>
<feature type="compositionally biased region" description="Basic and acidic residues" evidence="9">
    <location>
        <begin position="1"/>
        <end position="14"/>
    </location>
</feature>
<dbReference type="PANTHER" id="PTHR34820:SF4">
    <property type="entry name" value="INNER MEMBRANE PROTEIN YEBZ"/>
    <property type="match status" value="1"/>
</dbReference>
<comment type="subcellular location">
    <subcellularLocation>
        <location evidence="1">Cell membrane</location>
        <topology evidence="1">Multi-pass membrane protein</topology>
    </subcellularLocation>
</comment>
<evidence type="ECO:0000256" key="5">
    <source>
        <dbReference type="ARBA" id="ARBA00022729"/>
    </source>
</evidence>
<dbReference type="Gene3D" id="2.60.40.1220">
    <property type="match status" value="1"/>
</dbReference>
<proteinExistence type="predicted"/>
<dbReference type="GO" id="GO:0005886">
    <property type="term" value="C:plasma membrane"/>
    <property type="evidence" value="ECO:0007669"/>
    <property type="project" value="UniProtKB-SubCell"/>
</dbReference>
<dbReference type="InterPro" id="IPR014756">
    <property type="entry name" value="Ig_E-set"/>
</dbReference>